<sequence>MKEEKVFYLVKKLEKNIKKEIFSVFDYMFYDCESDRNYEYEVAYSLNCGGDTDKCKPTFYIYYGDYREKDENKFECSDGIVARYKSDVYFIEAHCYISAKDREEHEDKDSAKIAGYVLARLMHYSKKYDRKFKNQEATK</sequence>
<dbReference type="EMBL" id="BK014676">
    <property type="protein sequence ID" value="DAD67406.1"/>
    <property type="molecule type" value="Genomic_DNA"/>
</dbReference>
<proteinExistence type="predicted"/>
<name>A0A8S5LBS5_9CAUD</name>
<reference evidence="1" key="1">
    <citation type="journal article" date="2021" name="Proc. Natl. Acad. Sci. U.S.A.">
        <title>A Catalog of Tens of Thousands of Viruses from Human Metagenomes Reveals Hidden Associations with Chronic Diseases.</title>
        <authorList>
            <person name="Tisza M.J."/>
            <person name="Buck C.B."/>
        </authorList>
    </citation>
    <scope>NUCLEOTIDE SEQUENCE</scope>
    <source>
        <strain evidence="1">Ctt5z12</strain>
    </source>
</reference>
<protein>
    <submittedName>
        <fullName evidence="1">Uncharacterized protein</fullName>
    </submittedName>
</protein>
<evidence type="ECO:0000313" key="1">
    <source>
        <dbReference type="EMBL" id="DAD67406.1"/>
    </source>
</evidence>
<accession>A0A8S5LBS5</accession>
<organism evidence="1">
    <name type="scientific">Siphoviridae sp. ctt5z12</name>
    <dbReference type="NCBI Taxonomy" id="2823604"/>
    <lineage>
        <taxon>Viruses</taxon>
        <taxon>Duplodnaviria</taxon>
        <taxon>Heunggongvirae</taxon>
        <taxon>Uroviricota</taxon>
        <taxon>Caudoviricetes</taxon>
    </lineage>
</organism>